<sequence>GCPRCGAETETLLHALKDCPTSRAVLSIGGWSRNFISKNYDRCIDWLEELMRVFDKRAMADLMTILWNCWNNRNNYIFRGKEEEAKQIWERAMEKKWKKPPKNSIKVNFDATVGENRCGYGTVIKDEEGFVLGGGGGYKEGRLSVEEAECMAFEESIKVACSLNIKDHVLFEIDHVGLVNKFNNLAHDVTTIGARIKKSWLGAGLLMKFMCWNYRGLGNPAKLRELKQLLVANNPDLIFPSETKMSANEFQSVQNKCKWQNGLTVNSEGRSGGLAMMWRDGMNVSIQKYFKYHIDSMVKLENNKTIRVTGFYGHTNPNHRSSSWDILRRVGELVREEWVVGGDFNAILNDAEKEGGRRGVRAQMNEFKD</sequence>
<protein>
    <recommendedName>
        <fullName evidence="5">RNase H type-1 domain-containing protein</fullName>
    </recommendedName>
</protein>
<dbReference type="InterPro" id="IPR002156">
    <property type="entry name" value="RNaseH_domain"/>
</dbReference>
<organism evidence="3 4">
    <name type="scientific">Gossypium harknessii</name>
    <dbReference type="NCBI Taxonomy" id="34285"/>
    <lineage>
        <taxon>Eukaryota</taxon>
        <taxon>Viridiplantae</taxon>
        <taxon>Streptophyta</taxon>
        <taxon>Embryophyta</taxon>
        <taxon>Tracheophyta</taxon>
        <taxon>Spermatophyta</taxon>
        <taxon>Magnoliopsida</taxon>
        <taxon>eudicotyledons</taxon>
        <taxon>Gunneridae</taxon>
        <taxon>Pentapetalae</taxon>
        <taxon>rosids</taxon>
        <taxon>malvids</taxon>
        <taxon>Malvales</taxon>
        <taxon>Malvaceae</taxon>
        <taxon>Malvoideae</taxon>
        <taxon>Gossypium</taxon>
    </lineage>
</organism>
<feature type="domain" description="Endonuclease/exonuclease/phosphatase" evidence="1">
    <location>
        <begin position="212"/>
        <end position="354"/>
    </location>
</feature>
<dbReference type="EMBL" id="JABFAD010106003">
    <property type="protein sequence ID" value="MBA0817793.1"/>
    <property type="molecule type" value="Genomic_DNA"/>
</dbReference>
<dbReference type="SUPFAM" id="SSF56219">
    <property type="entry name" value="DNase I-like"/>
    <property type="match status" value="1"/>
</dbReference>
<feature type="non-terminal residue" evidence="3">
    <location>
        <position position="1"/>
    </location>
</feature>
<evidence type="ECO:0000313" key="3">
    <source>
        <dbReference type="EMBL" id="MBA0817793.1"/>
    </source>
</evidence>
<evidence type="ECO:0000259" key="1">
    <source>
        <dbReference type="Pfam" id="PF03372"/>
    </source>
</evidence>
<accession>A0A7J9I7I3</accession>
<comment type="caution">
    <text evidence="3">The sequence shown here is derived from an EMBL/GenBank/DDBJ whole genome shotgun (WGS) entry which is preliminary data.</text>
</comment>
<feature type="domain" description="RNase H type-1" evidence="2">
    <location>
        <begin position="108"/>
        <end position="187"/>
    </location>
</feature>
<keyword evidence="4" id="KW-1185">Reference proteome</keyword>
<dbReference type="Proteomes" id="UP000593560">
    <property type="component" value="Unassembled WGS sequence"/>
</dbReference>
<dbReference type="PANTHER" id="PTHR35218">
    <property type="entry name" value="RNASE H DOMAIN-CONTAINING PROTEIN"/>
    <property type="match status" value="1"/>
</dbReference>
<dbReference type="Gene3D" id="3.60.10.10">
    <property type="entry name" value="Endonuclease/exonuclease/phosphatase"/>
    <property type="match status" value="1"/>
</dbReference>
<name>A0A7J9I7I3_9ROSI</name>
<dbReference type="OrthoDB" id="1729225at2759"/>
<dbReference type="InterPro" id="IPR005135">
    <property type="entry name" value="Endo/exonuclease/phosphatase"/>
</dbReference>
<dbReference type="AlphaFoldDB" id="A0A7J9I7I3"/>
<dbReference type="Pfam" id="PF13456">
    <property type="entry name" value="RVT_3"/>
    <property type="match status" value="1"/>
</dbReference>
<gene>
    <name evidence="3" type="ORF">Gohar_025736</name>
</gene>
<feature type="non-terminal residue" evidence="3">
    <location>
        <position position="369"/>
    </location>
</feature>
<dbReference type="GO" id="GO:0003676">
    <property type="term" value="F:nucleic acid binding"/>
    <property type="evidence" value="ECO:0007669"/>
    <property type="project" value="InterPro"/>
</dbReference>
<evidence type="ECO:0000313" key="4">
    <source>
        <dbReference type="Proteomes" id="UP000593560"/>
    </source>
</evidence>
<evidence type="ECO:0008006" key="5">
    <source>
        <dbReference type="Google" id="ProtNLM"/>
    </source>
</evidence>
<dbReference type="GO" id="GO:0004523">
    <property type="term" value="F:RNA-DNA hybrid ribonuclease activity"/>
    <property type="evidence" value="ECO:0007669"/>
    <property type="project" value="InterPro"/>
</dbReference>
<proteinExistence type="predicted"/>
<dbReference type="Pfam" id="PF03372">
    <property type="entry name" value="Exo_endo_phos"/>
    <property type="match status" value="1"/>
</dbReference>
<dbReference type="PANTHER" id="PTHR35218:SF9">
    <property type="entry name" value="ENDONUCLEASE_EXONUCLEASE_PHOSPHATASE DOMAIN-CONTAINING PROTEIN"/>
    <property type="match status" value="1"/>
</dbReference>
<dbReference type="InterPro" id="IPR036691">
    <property type="entry name" value="Endo/exonu/phosph_ase_sf"/>
</dbReference>
<evidence type="ECO:0000259" key="2">
    <source>
        <dbReference type="Pfam" id="PF13456"/>
    </source>
</evidence>
<reference evidence="3 4" key="1">
    <citation type="journal article" date="2019" name="Genome Biol. Evol.">
        <title>Insights into the evolution of the New World diploid cottons (Gossypium, subgenus Houzingenia) based on genome sequencing.</title>
        <authorList>
            <person name="Grover C.E."/>
            <person name="Arick M.A. 2nd"/>
            <person name="Thrash A."/>
            <person name="Conover J.L."/>
            <person name="Sanders W.S."/>
            <person name="Peterson D.G."/>
            <person name="Frelichowski J.E."/>
            <person name="Scheffler J.A."/>
            <person name="Scheffler B.E."/>
            <person name="Wendel J.F."/>
        </authorList>
    </citation>
    <scope>NUCLEOTIDE SEQUENCE [LARGE SCALE GENOMIC DNA]</scope>
    <source>
        <strain evidence="3">0</strain>
        <tissue evidence="3">Leaf</tissue>
    </source>
</reference>